<keyword evidence="3" id="KW-1185">Reference proteome</keyword>
<sequence length="111" mass="12213">MVVQDRETADRRSERLGSRRAPHLAATSVEGACNERQRQTQPNEPGHRLLLAGEDLLRNGGKRGRSKVLKTQSVLNSPRGPKAHEMVCHSAGGSVSSIKQARRAALENWHT</sequence>
<proteinExistence type="predicted"/>
<feature type="compositionally biased region" description="Basic and acidic residues" evidence="1">
    <location>
        <begin position="1"/>
        <end position="17"/>
    </location>
</feature>
<dbReference type="KEGG" id="vin:AKJ08_2630"/>
<name>A0A0K1PFE1_9BACT</name>
<evidence type="ECO:0000313" key="3">
    <source>
        <dbReference type="Proteomes" id="UP000055590"/>
    </source>
</evidence>
<accession>A0A0K1PFE1</accession>
<gene>
    <name evidence="2" type="ORF">AKJ08_2630</name>
</gene>
<organism evidence="2 3">
    <name type="scientific">Vulgatibacter incomptus</name>
    <dbReference type="NCBI Taxonomy" id="1391653"/>
    <lineage>
        <taxon>Bacteria</taxon>
        <taxon>Pseudomonadati</taxon>
        <taxon>Myxococcota</taxon>
        <taxon>Myxococcia</taxon>
        <taxon>Myxococcales</taxon>
        <taxon>Cystobacterineae</taxon>
        <taxon>Vulgatibacteraceae</taxon>
        <taxon>Vulgatibacter</taxon>
    </lineage>
</organism>
<dbReference type="AlphaFoldDB" id="A0A0K1PFE1"/>
<feature type="region of interest" description="Disordered" evidence="1">
    <location>
        <begin position="1"/>
        <end position="47"/>
    </location>
</feature>
<evidence type="ECO:0000313" key="2">
    <source>
        <dbReference type="EMBL" id="AKU92243.1"/>
    </source>
</evidence>
<reference evidence="2 3" key="1">
    <citation type="submission" date="2015-08" db="EMBL/GenBank/DDBJ databases">
        <authorList>
            <person name="Babu N.S."/>
            <person name="Beckwith C.J."/>
            <person name="Beseler K.G."/>
            <person name="Brison A."/>
            <person name="Carone J.V."/>
            <person name="Caskin T.P."/>
            <person name="Diamond M."/>
            <person name="Durham M.E."/>
            <person name="Foxe J.M."/>
            <person name="Go M."/>
            <person name="Henderson B.A."/>
            <person name="Jones I.B."/>
            <person name="McGettigan J.A."/>
            <person name="Micheletti S.J."/>
            <person name="Nasrallah M.E."/>
            <person name="Ortiz D."/>
            <person name="Piller C.R."/>
            <person name="Privatt S.R."/>
            <person name="Schneider S.L."/>
            <person name="Sharp S."/>
            <person name="Smith T.C."/>
            <person name="Stanton J.D."/>
            <person name="Ullery H.E."/>
            <person name="Wilson R.J."/>
            <person name="Serrano M.G."/>
            <person name="Buck G."/>
            <person name="Lee V."/>
            <person name="Wang Y."/>
            <person name="Carvalho R."/>
            <person name="Voegtly L."/>
            <person name="Shi R."/>
            <person name="Duckworth R."/>
            <person name="Johnson A."/>
            <person name="Loviza R."/>
            <person name="Walstead R."/>
            <person name="Shah Z."/>
            <person name="Kiflezghi M."/>
            <person name="Wade K."/>
            <person name="Ball S.L."/>
            <person name="Bradley K.W."/>
            <person name="Asai D.J."/>
            <person name="Bowman C.A."/>
            <person name="Russell D.A."/>
            <person name="Pope W.H."/>
            <person name="Jacobs-Sera D."/>
            <person name="Hendrix R.W."/>
            <person name="Hatfull G.F."/>
        </authorList>
    </citation>
    <scope>NUCLEOTIDE SEQUENCE [LARGE SCALE GENOMIC DNA]</scope>
    <source>
        <strain evidence="2 3">DSM 27710</strain>
    </source>
</reference>
<dbReference type="Proteomes" id="UP000055590">
    <property type="component" value="Chromosome"/>
</dbReference>
<protein>
    <submittedName>
        <fullName evidence="2">Uncharacterized protein</fullName>
    </submittedName>
</protein>
<dbReference type="EMBL" id="CP012332">
    <property type="protein sequence ID" value="AKU92243.1"/>
    <property type="molecule type" value="Genomic_DNA"/>
</dbReference>
<evidence type="ECO:0000256" key="1">
    <source>
        <dbReference type="SAM" id="MobiDB-lite"/>
    </source>
</evidence>